<protein>
    <recommendedName>
        <fullName evidence="13">N-glycosylase/DNA lyase</fullName>
        <ecNumber evidence="3">4.2.99.18</ecNumber>
    </recommendedName>
</protein>
<gene>
    <name evidence="15" type="ORF">BATDEDRAFT_89698</name>
</gene>
<dbReference type="Gene3D" id="1.10.1670.10">
    <property type="entry name" value="Helix-hairpin-Helix base-excision DNA repair enzymes (C-terminal)"/>
    <property type="match status" value="1"/>
</dbReference>
<dbReference type="SMART" id="SM00478">
    <property type="entry name" value="ENDO3c"/>
    <property type="match status" value="1"/>
</dbReference>
<evidence type="ECO:0000259" key="14">
    <source>
        <dbReference type="SMART" id="SM00478"/>
    </source>
</evidence>
<evidence type="ECO:0000256" key="11">
    <source>
        <dbReference type="ARBA" id="ARBA00025652"/>
    </source>
</evidence>
<accession>F4P6D4</accession>
<comment type="function">
    <text evidence="11">DNA repair enzyme that incises DNA at 8-oxoG residues. Excises 7,8-dihydro-8-oxoguanine and 2,6-diamino-4-hydroxy-5-N-methylformamidopyrimidine (FAPY) from damaged DNA. Has a beta-lyase activity that nicks DNA 3' to the lesion.</text>
</comment>
<dbReference type="Pfam" id="PF07934">
    <property type="entry name" value="OGG_N"/>
    <property type="match status" value="1"/>
</dbReference>
<dbReference type="FunFam" id="1.10.340.30:FF:000006">
    <property type="entry name" value="N-glycosylase/DNA lyase isoform X2"/>
    <property type="match status" value="1"/>
</dbReference>
<dbReference type="GeneID" id="18243581"/>
<evidence type="ECO:0000256" key="5">
    <source>
        <dbReference type="ARBA" id="ARBA00022801"/>
    </source>
</evidence>
<dbReference type="GO" id="GO:0005634">
    <property type="term" value="C:nucleus"/>
    <property type="evidence" value="ECO:0000318"/>
    <property type="project" value="GO_Central"/>
</dbReference>
<dbReference type="GO" id="GO:0006289">
    <property type="term" value="P:nucleotide-excision repair"/>
    <property type="evidence" value="ECO:0007669"/>
    <property type="project" value="InterPro"/>
</dbReference>
<proteinExistence type="inferred from homology"/>
<dbReference type="Gene3D" id="1.10.340.30">
    <property type="entry name" value="Hypothetical protein, domain 2"/>
    <property type="match status" value="1"/>
</dbReference>
<dbReference type="InterPro" id="IPR023170">
    <property type="entry name" value="HhH_base_excis_C"/>
</dbReference>
<dbReference type="SUPFAM" id="SSF55945">
    <property type="entry name" value="TATA-box binding protein-like"/>
    <property type="match status" value="1"/>
</dbReference>
<organism evidence="15 16">
    <name type="scientific">Batrachochytrium dendrobatidis (strain JAM81 / FGSC 10211)</name>
    <name type="common">Frog chytrid fungus</name>
    <dbReference type="NCBI Taxonomy" id="684364"/>
    <lineage>
        <taxon>Eukaryota</taxon>
        <taxon>Fungi</taxon>
        <taxon>Fungi incertae sedis</taxon>
        <taxon>Chytridiomycota</taxon>
        <taxon>Chytridiomycota incertae sedis</taxon>
        <taxon>Chytridiomycetes</taxon>
        <taxon>Rhizophydiales</taxon>
        <taxon>Rhizophydiales incertae sedis</taxon>
        <taxon>Batrachochytrium</taxon>
    </lineage>
</organism>
<dbReference type="SUPFAM" id="SSF48150">
    <property type="entry name" value="DNA-glycosylase"/>
    <property type="match status" value="1"/>
</dbReference>
<evidence type="ECO:0000256" key="3">
    <source>
        <dbReference type="ARBA" id="ARBA00012720"/>
    </source>
</evidence>
<dbReference type="OrthoDB" id="238681at2759"/>
<keyword evidence="4" id="KW-0227">DNA damage</keyword>
<dbReference type="AlphaFoldDB" id="F4P6D4"/>
<dbReference type="InParanoid" id="F4P6D4"/>
<dbReference type="PANTHER" id="PTHR10242:SF2">
    <property type="entry name" value="N-GLYCOSYLASE_DNA LYASE"/>
    <property type="match status" value="1"/>
</dbReference>
<evidence type="ECO:0000256" key="2">
    <source>
        <dbReference type="ARBA" id="ARBA00010679"/>
    </source>
</evidence>
<dbReference type="EMBL" id="GL882886">
    <property type="protein sequence ID" value="EGF79588.1"/>
    <property type="molecule type" value="Genomic_DNA"/>
</dbReference>
<dbReference type="GO" id="GO:0140078">
    <property type="term" value="F:class I DNA-(apurinic or apyrimidinic site) endonuclease activity"/>
    <property type="evidence" value="ECO:0007669"/>
    <property type="project" value="UniProtKB-EC"/>
</dbReference>
<dbReference type="CDD" id="cd00056">
    <property type="entry name" value="ENDO3c"/>
    <property type="match status" value="1"/>
</dbReference>
<comment type="similarity">
    <text evidence="2">Belongs to the type-1 OGG1 family.</text>
</comment>
<evidence type="ECO:0000313" key="16">
    <source>
        <dbReference type="Proteomes" id="UP000007241"/>
    </source>
</evidence>
<evidence type="ECO:0000313" key="15">
    <source>
        <dbReference type="EMBL" id="EGF79588.1"/>
    </source>
</evidence>
<dbReference type="OMA" id="GYAQEYL"/>
<keyword evidence="7" id="KW-0456">Lyase</keyword>
<sequence>MWHSLGVPPSELRITRSLLCGQAFRWVKLSDNIWAGVILQNLVSLLQTDTDVLFHFYSDTISLTEARLILYDYFQLGSSLELLYKTWLLDSNFAKKVTAQNLIGLRVLRQDPSENVFSFICSSNNNIPRISSMIRSLCAEYGTRIDSLRNDKGEHIVFYTFPEIKALAGDDVEQRLRQLGFGYRAKFIVGSAKLILERGGSKWLHSLRDISYQAAHTELLSLPGVGPKVSDCICLMSLDKIGAIPVDTHVWQIAQRDYGMVGSSAKTITKSLYLHIGEAFREVFGEYAGWAHTVLFCADLRNSLHS</sequence>
<dbReference type="HOGENOM" id="CLU_027543_3_2_1"/>
<dbReference type="GO" id="GO:0003684">
    <property type="term" value="F:damaged DNA binding"/>
    <property type="evidence" value="ECO:0007669"/>
    <property type="project" value="InterPro"/>
</dbReference>
<keyword evidence="6" id="KW-0234">DNA repair</keyword>
<dbReference type="STRING" id="684364.F4P6D4"/>
<reference evidence="15 16" key="1">
    <citation type="submission" date="2009-12" db="EMBL/GenBank/DDBJ databases">
        <title>The draft genome of Batrachochytrium dendrobatidis.</title>
        <authorList>
            <consortium name="US DOE Joint Genome Institute (JGI-PGF)"/>
            <person name="Kuo A."/>
            <person name="Salamov A."/>
            <person name="Schmutz J."/>
            <person name="Lucas S."/>
            <person name="Pitluck S."/>
            <person name="Rosenblum E."/>
            <person name="Stajich J."/>
            <person name="Eisen M."/>
            <person name="Grigoriev I.V."/>
        </authorList>
    </citation>
    <scope>NUCLEOTIDE SEQUENCE [LARGE SCALE GENOMIC DNA]</scope>
    <source>
        <strain evidence="16">JAM81 / FGSC 10211</strain>
    </source>
</reference>
<dbReference type="Pfam" id="PF00730">
    <property type="entry name" value="HhH-GPD"/>
    <property type="match status" value="1"/>
</dbReference>
<dbReference type="InterPro" id="IPR012904">
    <property type="entry name" value="OGG_N"/>
</dbReference>
<dbReference type="Proteomes" id="UP000007241">
    <property type="component" value="Unassembled WGS sequence"/>
</dbReference>
<dbReference type="GO" id="GO:0034039">
    <property type="term" value="F:8-oxo-7,8-dihydroguanine DNA N-glycosylase activity"/>
    <property type="evidence" value="ECO:0000318"/>
    <property type="project" value="GO_Central"/>
</dbReference>
<keyword evidence="9" id="KW-0511">Multifunctional enzyme</keyword>
<evidence type="ECO:0000256" key="12">
    <source>
        <dbReference type="ARBA" id="ARBA00044632"/>
    </source>
</evidence>
<dbReference type="RefSeq" id="XP_006680213.1">
    <property type="nucleotide sequence ID" value="XM_006680150.1"/>
</dbReference>
<dbReference type="EC" id="4.2.99.18" evidence="3"/>
<evidence type="ECO:0000256" key="10">
    <source>
        <dbReference type="ARBA" id="ARBA00023295"/>
    </source>
</evidence>
<evidence type="ECO:0000256" key="1">
    <source>
        <dbReference type="ARBA" id="ARBA00004123"/>
    </source>
</evidence>
<comment type="catalytic activity">
    <reaction evidence="12">
        <text>2'-deoxyribonucleotide-(2'-deoxyribose 5'-phosphate)-2'-deoxyribonucleotide-DNA = a 3'-end 2'-deoxyribonucleotide-(2,3-dehydro-2,3-deoxyribose 5'-phosphate)-DNA + a 5'-end 5'-phospho-2'-deoxyribonucleoside-DNA + H(+)</text>
        <dbReference type="Rhea" id="RHEA:66592"/>
        <dbReference type="Rhea" id="RHEA-COMP:13180"/>
        <dbReference type="Rhea" id="RHEA-COMP:16897"/>
        <dbReference type="Rhea" id="RHEA-COMP:17067"/>
        <dbReference type="ChEBI" id="CHEBI:15378"/>
        <dbReference type="ChEBI" id="CHEBI:136412"/>
        <dbReference type="ChEBI" id="CHEBI:157695"/>
        <dbReference type="ChEBI" id="CHEBI:167181"/>
        <dbReference type="EC" id="4.2.99.18"/>
    </reaction>
</comment>
<dbReference type="Gene3D" id="3.30.310.40">
    <property type="match status" value="1"/>
</dbReference>
<feature type="domain" description="HhH-GPD" evidence="14">
    <location>
        <begin position="121"/>
        <end position="300"/>
    </location>
</feature>
<dbReference type="InterPro" id="IPR003265">
    <property type="entry name" value="HhH-GPD_domain"/>
</dbReference>
<dbReference type="InterPro" id="IPR052054">
    <property type="entry name" value="Oxidative_DNA_repair_enzyme"/>
</dbReference>
<keyword evidence="16" id="KW-1185">Reference proteome</keyword>
<evidence type="ECO:0000256" key="8">
    <source>
        <dbReference type="ARBA" id="ARBA00023242"/>
    </source>
</evidence>
<dbReference type="FunFam" id="1.10.1670.10:FF:000005">
    <property type="entry name" value="N-glycosylase/DNA lyase OGG1"/>
    <property type="match status" value="1"/>
</dbReference>
<comment type="subcellular location">
    <subcellularLocation>
        <location evidence="1">Nucleus</location>
    </subcellularLocation>
</comment>
<evidence type="ECO:0000256" key="7">
    <source>
        <dbReference type="ARBA" id="ARBA00023239"/>
    </source>
</evidence>
<evidence type="ECO:0000256" key="13">
    <source>
        <dbReference type="ARBA" id="ARBA00073127"/>
    </source>
</evidence>
<evidence type="ECO:0000256" key="6">
    <source>
        <dbReference type="ARBA" id="ARBA00023204"/>
    </source>
</evidence>
<evidence type="ECO:0000256" key="4">
    <source>
        <dbReference type="ARBA" id="ARBA00022763"/>
    </source>
</evidence>
<dbReference type="PANTHER" id="PTHR10242">
    <property type="entry name" value="8-OXOGUANINE DNA GLYCOSYLASE"/>
    <property type="match status" value="1"/>
</dbReference>
<keyword evidence="5" id="KW-0378">Hydrolase</keyword>
<evidence type="ECO:0000256" key="9">
    <source>
        <dbReference type="ARBA" id="ARBA00023268"/>
    </source>
</evidence>
<dbReference type="InterPro" id="IPR011257">
    <property type="entry name" value="DNA_glycosylase"/>
</dbReference>
<dbReference type="GO" id="GO:0006285">
    <property type="term" value="P:base-excision repair, AP site formation"/>
    <property type="evidence" value="ECO:0000318"/>
    <property type="project" value="GO_Central"/>
</dbReference>
<keyword evidence="10" id="KW-0326">Glycosidase</keyword>
<keyword evidence="8" id="KW-0539">Nucleus</keyword>
<name>F4P6D4_BATDJ</name>